<feature type="active site" description="Proton acceptor" evidence="2">
    <location>
        <position position="109"/>
    </location>
</feature>
<organism evidence="3 4">
    <name type="scientific">Candidatus Methanocrinis alkalitolerans</name>
    <dbReference type="NCBI Taxonomy" id="3033395"/>
    <lineage>
        <taxon>Archaea</taxon>
        <taxon>Methanobacteriati</taxon>
        <taxon>Methanobacteriota</taxon>
        <taxon>Stenosarchaea group</taxon>
        <taxon>Methanomicrobia</taxon>
        <taxon>Methanotrichales</taxon>
        <taxon>Methanotrichaceae</taxon>
        <taxon>Methanocrinis</taxon>
    </lineage>
</organism>
<dbReference type="InterPro" id="IPR037171">
    <property type="entry name" value="NagB/RpiA_transferase-like"/>
</dbReference>
<evidence type="ECO:0000313" key="4">
    <source>
        <dbReference type="Proteomes" id="UP001215956"/>
    </source>
</evidence>
<comment type="function">
    <text evidence="2">Catalyzes the reversible conversion of ribose-5-phosphate to ribulose 5-phosphate.</text>
</comment>
<comment type="subunit">
    <text evidence="2">Homodimer.</text>
</comment>
<feature type="binding site" evidence="2">
    <location>
        <begin position="87"/>
        <end position="90"/>
    </location>
    <ligand>
        <name>substrate</name>
    </ligand>
</feature>
<evidence type="ECO:0000313" key="3">
    <source>
        <dbReference type="EMBL" id="MDF0594320.1"/>
    </source>
</evidence>
<dbReference type="Gene3D" id="3.40.50.1360">
    <property type="match status" value="1"/>
</dbReference>
<dbReference type="EC" id="5.3.1.6" evidence="2"/>
<dbReference type="PANTHER" id="PTHR11934:SF0">
    <property type="entry name" value="RIBOSE-5-PHOSPHATE ISOMERASE"/>
    <property type="match status" value="1"/>
</dbReference>
<dbReference type="EMBL" id="JARFPL010000065">
    <property type="protein sequence ID" value="MDF0594320.1"/>
    <property type="molecule type" value="Genomic_DNA"/>
</dbReference>
<dbReference type="PANTHER" id="PTHR11934">
    <property type="entry name" value="RIBOSE-5-PHOSPHATE ISOMERASE"/>
    <property type="match status" value="1"/>
</dbReference>
<keyword evidence="1 2" id="KW-0413">Isomerase</keyword>
<gene>
    <name evidence="2 3" type="primary">rpiA</name>
    <name evidence="3" type="ORF">P0O24_12095</name>
</gene>
<keyword evidence="4" id="KW-1185">Reference proteome</keyword>
<dbReference type="Gene3D" id="3.30.70.260">
    <property type="match status" value="1"/>
</dbReference>
<dbReference type="NCBIfam" id="TIGR00021">
    <property type="entry name" value="rpiA"/>
    <property type="match status" value="1"/>
</dbReference>
<dbReference type="Proteomes" id="UP001215956">
    <property type="component" value="Unassembled WGS sequence"/>
</dbReference>
<comment type="similarity">
    <text evidence="2">Belongs to the ribose 5-phosphate isomerase family.</text>
</comment>
<protein>
    <recommendedName>
        <fullName evidence="2">Ribose-5-phosphate isomerase A</fullName>
        <ecNumber evidence="2">5.3.1.6</ecNumber>
    </recommendedName>
    <alternativeName>
        <fullName evidence="2">Phosphoriboisomerase A</fullName>
        <shortName evidence="2">PRI</shortName>
    </alternativeName>
</protein>
<dbReference type="Pfam" id="PF06026">
    <property type="entry name" value="Rib_5-P_isom_A"/>
    <property type="match status" value="1"/>
</dbReference>
<dbReference type="NCBIfam" id="NF001924">
    <property type="entry name" value="PRK00702.1"/>
    <property type="match status" value="1"/>
</dbReference>
<accession>A0ABT5XHX4</accession>
<name>A0ABT5XHX4_9EURY</name>
<dbReference type="CDD" id="cd01398">
    <property type="entry name" value="RPI_A"/>
    <property type="match status" value="1"/>
</dbReference>
<dbReference type="InterPro" id="IPR020672">
    <property type="entry name" value="Ribose5P_isomerase_typA_subgr"/>
</dbReference>
<dbReference type="InterPro" id="IPR004788">
    <property type="entry name" value="Ribose5P_isomerase_type_A"/>
</dbReference>
<comment type="catalytic activity">
    <reaction evidence="2">
        <text>aldehydo-D-ribose 5-phosphate = D-ribulose 5-phosphate</text>
        <dbReference type="Rhea" id="RHEA:14657"/>
        <dbReference type="ChEBI" id="CHEBI:58121"/>
        <dbReference type="ChEBI" id="CHEBI:58273"/>
        <dbReference type="EC" id="5.3.1.6"/>
    </reaction>
</comment>
<sequence>MRTPDSNADEKRAAGVAAADMVRDGMVLGLGTGSTVAWTIKRIGEKVEEGLEVLGVPTSYQAQELAIAAGIPLTSLDQDPVLDLAIDGADQVSRDLIAIKGGGAAHAREKVVAASAQWFVVVADSTKLVGSLSHPVPVEVLPIAKRLAKSRIEELGGSPQIRQAKMKDGPVITDNGNFVIDADFGEIEDPGVLATQLSEIPGVVEHGIFENVDQLVVVLDGEVKIFSRE</sequence>
<evidence type="ECO:0000256" key="1">
    <source>
        <dbReference type="ARBA" id="ARBA00023235"/>
    </source>
</evidence>
<dbReference type="SUPFAM" id="SSF75445">
    <property type="entry name" value="D-ribose-5-phosphate isomerase (RpiA), lid domain"/>
    <property type="match status" value="1"/>
</dbReference>
<dbReference type="HAMAP" id="MF_00170">
    <property type="entry name" value="Rib_5P_isom_A"/>
    <property type="match status" value="1"/>
</dbReference>
<proteinExistence type="inferred from homology"/>
<dbReference type="SMART" id="SM01134">
    <property type="entry name" value="DeoRC"/>
    <property type="match status" value="1"/>
</dbReference>
<dbReference type="GO" id="GO:0004751">
    <property type="term" value="F:ribose-5-phosphate isomerase activity"/>
    <property type="evidence" value="ECO:0007669"/>
    <property type="project" value="UniProtKB-EC"/>
</dbReference>
<feature type="binding site" evidence="2">
    <location>
        <begin position="32"/>
        <end position="35"/>
    </location>
    <ligand>
        <name>substrate</name>
    </ligand>
</feature>
<comment type="caution">
    <text evidence="3">The sequence shown here is derived from an EMBL/GenBank/DDBJ whole genome shotgun (WGS) entry which is preliminary data.</text>
</comment>
<feature type="binding site" evidence="2">
    <location>
        <begin position="100"/>
        <end position="103"/>
    </location>
    <ligand>
        <name>substrate</name>
    </ligand>
</feature>
<dbReference type="SUPFAM" id="SSF100950">
    <property type="entry name" value="NagB/RpiA/CoA transferase-like"/>
    <property type="match status" value="1"/>
</dbReference>
<comment type="pathway">
    <text evidence="2">Carbohydrate degradation; pentose phosphate pathway; D-ribose 5-phosphate from D-ribulose 5-phosphate (non-oxidative stage): step 1/1.</text>
</comment>
<reference evidence="3 4" key="1">
    <citation type="submission" date="2023-03" db="EMBL/GenBank/DDBJ databases">
        <title>Whole genome sequencing of Methanotrichaceae archaeon M04Ac.</title>
        <authorList>
            <person name="Khomyakova M.A."/>
            <person name="Merkel A.Y."/>
            <person name="Slobodkin A.I."/>
        </authorList>
    </citation>
    <scope>NUCLEOTIDE SEQUENCE [LARGE SCALE GENOMIC DNA]</scope>
    <source>
        <strain evidence="3 4">M04Ac</strain>
    </source>
</reference>
<feature type="binding site" evidence="2">
    <location>
        <position position="127"/>
    </location>
    <ligand>
        <name>substrate</name>
    </ligand>
</feature>
<evidence type="ECO:0000256" key="2">
    <source>
        <dbReference type="HAMAP-Rule" id="MF_00170"/>
    </source>
</evidence>